<keyword evidence="3" id="KW-1185">Reference proteome</keyword>
<evidence type="ECO:0000313" key="3">
    <source>
        <dbReference type="Proteomes" id="UP000655208"/>
    </source>
</evidence>
<gene>
    <name evidence="2" type="ORF">GCM10011594_33710</name>
</gene>
<dbReference type="EMBL" id="BMNA01000008">
    <property type="protein sequence ID" value="GGM11017.1"/>
    <property type="molecule type" value="Genomic_DNA"/>
</dbReference>
<protein>
    <submittedName>
        <fullName evidence="2">Uncharacterized protein</fullName>
    </submittedName>
</protein>
<reference evidence="2" key="2">
    <citation type="submission" date="2020-09" db="EMBL/GenBank/DDBJ databases">
        <authorList>
            <person name="Sun Q."/>
            <person name="Zhou Y."/>
        </authorList>
    </citation>
    <scope>NUCLEOTIDE SEQUENCE</scope>
    <source>
        <strain evidence="2">CGMCC 4.7308</strain>
    </source>
</reference>
<comment type="caution">
    <text evidence="2">The sequence shown here is derived from an EMBL/GenBank/DDBJ whole genome shotgun (WGS) entry which is preliminary data.</text>
</comment>
<feature type="region of interest" description="Disordered" evidence="1">
    <location>
        <begin position="34"/>
        <end position="134"/>
    </location>
</feature>
<proteinExistence type="predicted"/>
<dbReference type="Proteomes" id="UP000655208">
    <property type="component" value="Unassembled WGS sequence"/>
</dbReference>
<reference evidence="2" key="1">
    <citation type="journal article" date="2014" name="Int. J. Syst. Evol. Microbiol.">
        <title>Complete genome sequence of Corynebacterium casei LMG S-19264T (=DSM 44701T), isolated from a smear-ripened cheese.</title>
        <authorList>
            <consortium name="US DOE Joint Genome Institute (JGI-PGF)"/>
            <person name="Walter F."/>
            <person name="Albersmeier A."/>
            <person name="Kalinowski J."/>
            <person name="Ruckert C."/>
        </authorList>
    </citation>
    <scope>NUCLEOTIDE SEQUENCE</scope>
    <source>
        <strain evidence="2">CGMCC 4.7308</strain>
    </source>
</reference>
<name>A0A917WKK4_9ACTN</name>
<organism evidence="2 3">
    <name type="scientific">Nakamurella endophytica</name>
    <dbReference type="NCBI Taxonomy" id="1748367"/>
    <lineage>
        <taxon>Bacteria</taxon>
        <taxon>Bacillati</taxon>
        <taxon>Actinomycetota</taxon>
        <taxon>Actinomycetes</taxon>
        <taxon>Nakamurellales</taxon>
        <taxon>Nakamurellaceae</taxon>
        <taxon>Nakamurella</taxon>
    </lineage>
</organism>
<feature type="region of interest" description="Disordered" evidence="1">
    <location>
        <begin position="141"/>
        <end position="160"/>
    </location>
</feature>
<accession>A0A917WKK4</accession>
<evidence type="ECO:0000313" key="2">
    <source>
        <dbReference type="EMBL" id="GGM11017.1"/>
    </source>
</evidence>
<sequence>MPAGEPERLPAHQPVVDRQTLVEEFDADLASLVPFEGQPSRVERAEPHGQLQAPTGQVVQGGRAAGQVPRPDAGQRRQQRAEAYPLGPHRGGGEGDPGVRPPHRLPREDGVPPCGLGRDGELGELAGGGLADDDAVPAAAHVGHRGTRVRQSPSGICGPDRPVHKVVRLFDEGPTISA</sequence>
<evidence type="ECO:0000256" key="1">
    <source>
        <dbReference type="SAM" id="MobiDB-lite"/>
    </source>
</evidence>
<feature type="compositionally biased region" description="Low complexity" evidence="1">
    <location>
        <begin position="56"/>
        <end position="68"/>
    </location>
</feature>
<dbReference type="AlphaFoldDB" id="A0A917WKK4"/>